<reference evidence="1 2" key="1">
    <citation type="journal article" date="2024" name="G3 (Bethesda)">
        <title>Genome assembly of Hibiscus sabdariffa L. provides insights into metabolisms of medicinal natural products.</title>
        <authorList>
            <person name="Kim T."/>
        </authorList>
    </citation>
    <scope>NUCLEOTIDE SEQUENCE [LARGE SCALE GENOMIC DNA]</scope>
    <source>
        <strain evidence="1">TK-2024</strain>
        <tissue evidence="1">Old leaves</tissue>
    </source>
</reference>
<protein>
    <recommendedName>
        <fullName evidence="3">Secreted protein</fullName>
    </recommendedName>
</protein>
<evidence type="ECO:0000313" key="1">
    <source>
        <dbReference type="EMBL" id="KAK9047691.1"/>
    </source>
</evidence>
<dbReference type="EMBL" id="JBBPBN010000001">
    <property type="protein sequence ID" value="KAK9047691.1"/>
    <property type="molecule type" value="Genomic_DNA"/>
</dbReference>
<evidence type="ECO:0000313" key="2">
    <source>
        <dbReference type="Proteomes" id="UP001396334"/>
    </source>
</evidence>
<organism evidence="1 2">
    <name type="scientific">Hibiscus sabdariffa</name>
    <name type="common">roselle</name>
    <dbReference type="NCBI Taxonomy" id="183260"/>
    <lineage>
        <taxon>Eukaryota</taxon>
        <taxon>Viridiplantae</taxon>
        <taxon>Streptophyta</taxon>
        <taxon>Embryophyta</taxon>
        <taxon>Tracheophyta</taxon>
        <taxon>Spermatophyta</taxon>
        <taxon>Magnoliopsida</taxon>
        <taxon>eudicotyledons</taxon>
        <taxon>Gunneridae</taxon>
        <taxon>Pentapetalae</taxon>
        <taxon>rosids</taxon>
        <taxon>malvids</taxon>
        <taxon>Malvales</taxon>
        <taxon>Malvaceae</taxon>
        <taxon>Malvoideae</taxon>
        <taxon>Hibiscus</taxon>
    </lineage>
</organism>
<accession>A0ABR2UDR6</accession>
<proteinExistence type="predicted"/>
<name>A0ABR2UDR6_9ROSI</name>
<keyword evidence="2" id="KW-1185">Reference proteome</keyword>
<dbReference type="Proteomes" id="UP001396334">
    <property type="component" value="Unassembled WGS sequence"/>
</dbReference>
<comment type="caution">
    <text evidence="1">The sequence shown here is derived from an EMBL/GenBank/DDBJ whole genome shotgun (WGS) entry which is preliminary data.</text>
</comment>
<gene>
    <name evidence="1" type="ORF">V6N11_053529</name>
</gene>
<sequence length="80" mass="8984">MVPASSGAVSMVLVFLLLSSSSRRSLSYLLWFWLLVRVLDSRSMESFSRRLTVLPPESRSVKKQECFTAVQKNEGCNAEA</sequence>
<evidence type="ECO:0008006" key="3">
    <source>
        <dbReference type="Google" id="ProtNLM"/>
    </source>
</evidence>